<evidence type="ECO:0000256" key="5">
    <source>
        <dbReference type="SAM" id="MobiDB-lite"/>
    </source>
</evidence>
<feature type="region of interest" description="Disordered" evidence="5">
    <location>
        <begin position="586"/>
        <end position="613"/>
    </location>
</feature>
<sequence length="1286" mass="133888">MDTISGDVWLREWAKWIRINEAKLSDAPQHPSGNSSSSGAGLGTWLGVNLGLGSIMGGSASAEQQGQRTRTMSTPMRGGPLPRSNAVSNSGGGGPQPLALRLNVHYLYYILLRADAISLPVGPLDVRIPGASAASGGGQQRPNSFFSLLNAKREEKKRAGGGDDNSDAVSVKSTFSLAPSSWWGLGGGSSVTTGSGSGSLEDPDRDLKYVYSALTKIPSLRLGPAPLPTTAQGTSSKSLIKHYEENCPGSYAVPLDIFKNVHVLELVDLDPRTLLGWDRLAIQLRSLTCMRSGVEDVTDLLVDKVVDDAQRRKGEKVRERRRKVHAPEGAQLSPVSDESESERPDLAEGGTGSVEDSGTLMPSQAAAKAAASAPLPTDALPSLAWHFLRYLSLADNALTFLPSAPLLALSGLTHLDLSSNLLNSVPPALAALPSLAVLNLSTNLLESVLGIYTLIPHIRVLNLSHNRLDSLCGLERLSALRRIDLRHNELYDVGEIGRLVDCEKLGEVWVGTGNIGLFEERPDWRVECFVLFEQEGRFGLKIDGEGPGWLERGRIRERVPQTAKWKQAKAAADAETEAQIAAAAAAKADRKGKGKEKEKEKGRAGNGSEVEELEAKVVGPTAAIHVAASRRAGRTGASMGGTRLRVAEGGSSLSPPRFQNRSRRPTSTSMLTDEDGGDDEESVLDALHATGMRATSPSGRSYRSNGARRGTGPRRRESDASSTGGFAARLIAERQQQASNAGRRRNRRLINLENNAGAGGGVSTNLLAVPPEGKPAASTASVISSAGVIGSPFVDTPPERDSSPASIAVASRLGSVLPDPPADHRSGLTLGNEMSRTSTMSSAMLPPLSSSIMDPEAVHSASAAESDYSAMSDSEAIKRAVLQGRNDLAASPYVTAGPDGAPTENRPPPAWMNSVGRKSGAGVKLGNTAVGQVLSPAESGSAGEGGGSGSGGGFFSNPGTPGAGGGTHFGDSPGLVEGEVERAAQRQRRLSHATRTGGSLAPPSGSLRPTFTRHDSTASTGGGTPAPPGLAVPAEVLAADAQDSSSGLLSPNRASPRKDQGRFPPSPLTPRRSQHGRSSSQRSPGGADVASLSRISGSGAAEAHARPNADKIQSRRSRVSMSMYDPPSPLGGTGTSAMTADLPPAASLKLAAATGTGGTGTGSRGMDASDAFRRRIEALKGEVGDDWLRLMVARNEQSQAQVQAQPDLSRRGSGATASGLGMPVPRSRKVSTGTKASKASRRAAGGGAEKKGEEGARKTQQQHKGAVVEVQRSHNGEGGNSQRAEG</sequence>
<evidence type="ECO:0000256" key="4">
    <source>
        <dbReference type="ARBA" id="ARBA00022737"/>
    </source>
</evidence>
<feature type="region of interest" description="Disordered" evidence="5">
    <location>
        <begin position="57"/>
        <end position="93"/>
    </location>
</feature>
<feature type="region of interest" description="Disordered" evidence="5">
    <location>
        <begin position="311"/>
        <end position="365"/>
    </location>
</feature>
<dbReference type="EMBL" id="LWDF02000123">
    <property type="protein sequence ID" value="KAE8257153.1"/>
    <property type="molecule type" value="Genomic_DNA"/>
</dbReference>
<dbReference type="PROSITE" id="PS51450">
    <property type="entry name" value="LRR"/>
    <property type="match status" value="2"/>
</dbReference>
<feature type="compositionally biased region" description="Basic and acidic residues" evidence="5">
    <location>
        <begin position="587"/>
        <end position="603"/>
    </location>
</feature>
<evidence type="ECO:0000256" key="1">
    <source>
        <dbReference type="ARBA" id="ARBA00004496"/>
    </source>
</evidence>
<protein>
    <submittedName>
        <fullName evidence="6">Uncharacterized protein</fullName>
    </submittedName>
</protein>
<feature type="compositionally biased region" description="Low complexity" evidence="5">
    <location>
        <begin position="629"/>
        <end position="643"/>
    </location>
</feature>
<dbReference type="InterPro" id="IPR032675">
    <property type="entry name" value="LRR_dom_sf"/>
</dbReference>
<dbReference type="GO" id="GO:0005737">
    <property type="term" value="C:cytoplasm"/>
    <property type="evidence" value="ECO:0007669"/>
    <property type="project" value="UniProtKB-SubCell"/>
</dbReference>
<keyword evidence="3" id="KW-0433">Leucine-rich repeat</keyword>
<dbReference type="Gene3D" id="3.80.10.10">
    <property type="entry name" value="Ribonuclease Inhibitor"/>
    <property type="match status" value="1"/>
</dbReference>
<dbReference type="SMART" id="SM00369">
    <property type="entry name" value="LRR_TYP"/>
    <property type="match status" value="4"/>
</dbReference>
<dbReference type="Pfam" id="PF13855">
    <property type="entry name" value="LRR_8"/>
    <property type="match status" value="1"/>
</dbReference>
<evidence type="ECO:0000256" key="2">
    <source>
        <dbReference type="ARBA" id="ARBA00022490"/>
    </source>
</evidence>
<evidence type="ECO:0000256" key="3">
    <source>
        <dbReference type="ARBA" id="ARBA00022614"/>
    </source>
</evidence>
<dbReference type="Proteomes" id="UP000077521">
    <property type="component" value="Unassembled WGS sequence"/>
</dbReference>
<feature type="compositionally biased region" description="Polar residues" evidence="5">
    <location>
        <begin position="1197"/>
        <end position="1206"/>
    </location>
</feature>
<keyword evidence="7" id="KW-1185">Reference proteome</keyword>
<reference evidence="6" key="2">
    <citation type="journal article" date="2019" name="IMA Fungus">
        <title>Genome sequencing and comparison of five Tilletia species to identify candidate genes for the detection of regulated species infecting wheat.</title>
        <authorList>
            <person name="Nguyen H.D.T."/>
            <person name="Sultana T."/>
            <person name="Kesanakurti P."/>
            <person name="Hambleton S."/>
        </authorList>
    </citation>
    <scope>NUCLEOTIDE SEQUENCE</scope>
    <source>
        <strain evidence="6">DAOMC 236416</strain>
    </source>
</reference>
<keyword evidence="4" id="KW-0677">Repeat</keyword>
<dbReference type="InterPro" id="IPR001611">
    <property type="entry name" value="Leu-rich_rpt"/>
</dbReference>
<feature type="compositionally biased region" description="Polar residues" evidence="5">
    <location>
        <begin position="61"/>
        <end position="74"/>
    </location>
</feature>
<name>A0A177TXD8_9BASI</name>
<feature type="region of interest" description="Disordered" evidence="5">
    <location>
        <begin position="1197"/>
        <end position="1286"/>
    </location>
</feature>
<feature type="compositionally biased region" description="Acidic residues" evidence="5">
    <location>
        <begin position="672"/>
        <end position="683"/>
    </location>
</feature>
<feature type="compositionally biased region" description="Polar residues" evidence="5">
    <location>
        <begin position="693"/>
        <end position="704"/>
    </location>
</feature>
<feature type="region of interest" description="Disordered" evidence="5">
    <location>
        <begin position="935"/>
        <end position="1142"/>
    </location>
</feature>
<feature type="compositionally biased region" description="Gly residues" evidence="5">
    <location>
        <begin position="942"/>
        <end position="954"/>
    </location>
</feature>
<comment type="caution">
    <text evidence="6">The sequence shown here is derived from an EMBL/GenBank/DDBJ whole genome shotgun (WGS) entry which is preliminary data.</text>
</comment>
<reference evidence="6" key="1">
    <citation type="submission" date="2016-04" db="EMBL/GenBank/DDBJ databases">
        <authorList>
            <person name="Nguyen H.D."/>
            <person name="Samba Siva P."/>
            <person name="Cullis J."/>
            <person name="Levesque C.A."/>
            <person name="Hambleton S."/>
        </authorList>
    </citation>
    <scope>NUCLEOTIDE SEQUENCE</scope>
    <source>
        <strain evidence="6">DAOMC 236416</strain>
    </source>
</reference>
<proteinExistence type="predicted"/>
<organism evidence="6 7">
    <name type="scientific">Tilletia indica</name>
    <dbReference type="NCBI Taxonomy" id="43049"/>
    <lineage>
        <taxon>Eukaryota</taxon>
        <taxon>Fungi</taxon>
        <taxon>Dikarya</taxon>
        <taxon>Basidiomycota</taxon>
        <taxon>Ustilaginomycotina</taxon>
        <taxon>Exobasidiomycetes</taxon>
        <taxon>Tilletiales</taxon>
        <taxon>Tilletiaceae</taxon>
        <taxon>Tilletia</taxon>
    </lineage>
</organism>
<feature type="compositionally biased region" description="Polar residues" evidence="5">
    <location>
        <begin position="1042"/>
        <end position="1053"/>
    </location>
</feature>
<dbReference type="PANTHER" id="PTHR15454">
    <property type="entry name" value="NISCHARIN RELATED"/>
    <property type="match status" value="1"/>
</dbReference>
<accession>A0A177TXD8</accession>
<keyword evidence="2" id="KW-0963">Cytoplasm</keyword>
<feature type="compositionally biased region" description="Polar residues" evidence="5">
    <location>
        <begin position="651"/>
        <end position="671"/>
    </location>
</feature>
<dbReference type="PANTHER" id="PTHR15454:SF69">
    <property type="entry name" value="SERINE_THREONINE-PROTEIN KINASE 11-INTERACTING PROTEIN"/>
    <property type="match status" value="1"/>
</dbReference>
<feature type="compositionally biased region" description="Basic and acidic residues" evidence="5">
    <location>
        <begin position="1103"/>
        <end position="1113"/>
    </location>
</feature>
<feature type="region of interest" description="Disordered" evidence="5">
    <location>
        <begin position="629"/>
        <end position="723"/>
    </location>
</feature>
<comment type="subcellular location">
    <subcellularLocation>
        <location evidence="1">Cytoplasm</location>
    </subcellularLocation>
</comment>
<feature type="compositionally biased region" description="Basic and acidic residues" evidence="5">
    <location>
        <begin position="1248"/>
        <end position="1257"/>
    </location>
</feature>
<evidence type="ECO:0000313" key="7">
    <source>
        <dbReference type="Proteomes" id="UP000077521"/>
    </source>
</evidence>
<feature type="compositionally biased region" description="Low complexity" evidence="5">
    <location>
        <begin position="1076"/>
        <end position="1086"/>
    </location>
</feature>
<feature type="region of interest" description="Disordered" evidence="5">
    <location>
        <begin position="891"/>
        <end position="923"/>
    </location>
</feature>
<evidence type="ECO:0000313" key="6">
    <source>
        <dbReference type="EMBL" id="KAE8257153.1"/>
    </source>
</evidence>
<gene>
    <name evidence="6" type="ORF">A4X13_0g2543</name>
</gene>
<dbReference type="SUPFAM" id="SSF52058">
    <property type="entry name" value="L domain-like"/>
    <property type="match status" value="1"/>
</dbReference>
<dbReference type="InterPro" id="IPR003591">
    <property type="entry name" value="Leu-rich_rpt_typical-subtyp"/>
</dbReference>